<protein>
    <submittedName>
        <fullName evidence="2">Uncharacterized protein</fullName>
    </submittedName>
</protein>
<name>A0A8J3WFU0_PLARO</name>
<evidence type="ECO:0000256" key="1">
    <source>
        <dbReference type="SAM" id="MobiDB-lite"/>
    </source>
</evidence>
<accession>A0A8J3WFU0</accession>
<dbReference type="EMBL" id="BOOI01000055">
    <property type="protein sequence ID" value="GIH87137.1"/>
    <property type="molecule type" value="Genomic_DNA"/>
</dbReference>
<dbReference type="Proteomes" id="UP000655044">
    <property type="component" value="Unassembled WGS sequence"/>
</dbReference>
<reference evidence="2" key="1">
    <citation type="submission" date="2021-01" db="EMBL/GenBank/DDBJ databases">
        <title>Whole genome shotgun sequence of Planobispora rosea NBRC 15558.</title>
        <authorList>
            <person name="Komaki H."/>
            <person name="Tamura T."/>
        </authorList>
    </citation>
    <scope>NUCLEOTIDE SEQUENCE</scope>
    <source>
        <strain evidence="2">NBRC 15558</strain>
    </source>
</reference>
<keyword evidence="3" id="KW-1185">Reference proteome</keyword>
<gene>
    <name evidence="2" type="ORF">Pro02_55450</name>
</gene>
<dbReference type="AlphaFoldDB" id="A0A8J3WFU0"/>
<organism evidence="2 3">
    <name type="scientific">Planobispora rosea</name>
    <dbReference type="NCBI Taxonomy" id="35762"/>
    <lineage>
        <taxon>Bacteria</taxon>
        <taxon>Bacillati</taxon>
        <taxon>Actinomycetota</taxon>
        <taxon>Actinomycetes</taxon>
        <taxon>Streptosporangiales</taxon>
        <taxon>Streptosporangiaceae</taxon>
        <taxon>Planobispora</taxon>
    </lineage>
</organism>
<sequence length="69" mass="7601">MWAADRYQARPQCSGLQAGGEADSPAQRGRESWIAPGRSSLYPAQTGRFCCSMYWRRTLIAAPPTLPAK</sequence>
<evidence type="ECO:0000313" key="3">
    <source>
        <dbReference type="Proteomes" id="UP000655044"/>
    </source>
</evidence>
<evidence type="ECO:0000313" key="2">
    <source>
        <dbReference type="EMBL" id="GIH87137.1"/>
    </source>
</evidence>
<feature type="region of interest" description="Disordered" evidence="1">
    <location>
        <begin position="1"/>
        <end position="29"/>
    </location>
</feature>
<comment type="caution">
    <text evidence="2">The sequence shown here is derived from an EMBL/GenBank/DDBJ whole genome shotgun (WGS) entry which is preliminary data.</text>
</comment>
<proteinExistence type="predicted"/>